<dbReference type="EMBL" id="MZGV01000162">
    <property type="protein sequence ID" value="OPJ54526.1"/>
    <property type="molecule type" value="Genomic_DNA"/>
</dbReference>
<evidence type="ECO:0000313" key="2">
    <source>
        <dbReference type="EMBL" id="OPJ54526.1"/>
    </source>
</evidence>
<keyword evidence="1" id="KW-0472">Membrane</keyword>
<accession>A0A1V4I3G6</accession>
<evidence type="ECO:0000313" key="3">
    <source>
        <dbReference type="Proteomes" id="UP000190080"/>
    </source>
</evidence>
<organism evidence="2 3">
    <name type="scientific">Clostridium oryzae</name>
    <dbReference type="NCBI Taxonomy" id="1450648"/>
    <lineage>
        <taxon>Bacteria</taxon>
        <taxon>Bacillati</taxon>
        <taxon>Bacillota</taxon>
        <taxon>Clostridia</taxon>
        <taxon>Eubacteriales</taxon>
        <taxon>Clostridiaceae</taxon>
        <taxon>Clostridium</taxon>
    </lineage>
</organism>
<proteinExistence type="predicted"/>
<keyword evidence="3" id="KW-1185">Reference proteome</keyword>
<gene>
    <name evidence="2" type="ORF">CLORY_45840</name>
</gene>
<dbReference type="AlphaFoldDB" id="A0A1V4I3G6"/>
<keyword evidence="1" id="KW-1133">Transmembrane helix</keyword>
<protein>
    <submittedName>
        <fullName evidence="2">Uncharacterized protein</fullName>
    </submittedName>
</protein>
<keyword evidence="1" id="KW-0812">Transmembrane</keyword>
<comment type="caution">
    <text evidence="2">The sequence shown here is derived from an EMBL/GenBank/DDBJ whole genome shotgun (WGS) entry which is preliminary data.</text>
</comment>
<name>A0A1V4I3G6_9CLOT</name>
<reference evidence="2 3" key="1">
    <citation type="submission" date="2017-03" db="EMBL/GenBank/DDBJ databases">
        <title>Genome sequence of Clostridium oryzae DSM 28571.</title>
        <authorList>
            <person name="Poehlein A."/>
            <person name="Daniel R."/>
        </authorList>
    </citation>
    <scope>NUCLEOTIDE SEQUENCE [LARGE SCALE GENOMIC DNA]</scope>
    <source>
        <strain evidence="2 3">DSM 28571</strain>
    </source>
</reference>
<sequence>MDTKMLTILFRVKSTTTIRANKNHRFSNMIRLMKGLSTNFALVLSFRTIIIINVLMRSTTLRTNDTLRNRLTITAVNGLKKLVVLVFIVS</sequence>
<dbReference type="Proteomes" id="UP000190080">
    <property type="component" value="Unassembled WGS sequence"/>
</dbReference>
<feature type="transmembrane region" description="Helical" evidence="1">
    <location>
        <begin position="36"/>
        <end position="56"/>
    </location>
</feature>
<evidence type="ECO:0000256" key="1">
    <source>
        <dbReference type="SAM" id="Phobius"/>
    </source>
</evidence>